<name>A0A4C1WJ60_EUMVA</name>
<gene>
    <name evidence="2" type="ORF">EVAR_42826_1</name>
</gene>
<comment type="caution">
    <text evidence="2">The sequence shown here is derived from an EMBL/GenBank/DDBJ whole genome shotgun (WGS) entry which is preliminary data.</text>
</comment>
<dbReference type="EMBL" id="BGZK01000559">
    <property type="protein sequence ID" value="GBP50145.1"/>
    <property type="molecule type" value="Genomic_DNA"/>
</dbReference>
<evidence type="ECO:0000313" key="3">
    <source>
        <dbReference type="Proteomes" id="UP000299102"/>
    </source>
</evidence>
<protein>
    <submittedName>
        <fullName evidence="2">Uncharacterized protein</fullName>
    </submittedName>
</protein>
<evidence type="ECO:0000313" key="2">
    <source>
        <dbReference type="EMBL" id="GBP50145.1"/>
    </source>
</evidence>
<proteinExistence type="predicted"/>
<feature type="compositionally biased region" description="Polar residues" evidence="1">
    <location>
        <begin position="1"/>
        <end position="13"/>
    </location>
</feature>
<reference evidence="2 3" key="1">
    <citation type="journal article" date="2019" name="Commun. Biol.">
        <title>The bagworm genome reveals a unique fibroin gene that provides high tensile strength.</title>
        <authorList>
            <person name="Kono N."/>
            <person name="Nakamura H."/>
            <person name="Ohtoshi R."/>
            <person name="Tomita M."/>
            <person name="Numata K."/>
            <person name="Arakawa K."/>
        </authorList>
    </citation>
    <scope>NUCLEOTIDE SEQUENCE [LARGE SCALE GENOMIC DNA]</scope>
</reference>
<keyword evidence="3" id="KW-1185">Reference proteome</keyword>
<sequence>MSKRGSSSTSLRNRNCEEERNQDQKQDLYILHGKHMYESIFFFFCNYLTRVPKNWFRSCSQFRYQTDVELGAPLNISATTNQSNAVRAPILTETPPGVYKRKRPARSSSPERRRIVLGSVRDALVRDRAGVGPARVVQLFKLIGPSAALPRRAPHPRKPPDRHGLLCNNFSRSTAGNPGNRMFFKKIILRM</sequence>
<feature type="region of interest" description="Disordered" evidence="1">
    <location>
        <begin position="1"/>
        <end position="23"/>
    </location>
</feature>
<dbReference type="Proteomes" id="UP000299102">
    <property type="component" value="Unassembled WGS sequence"/>
</dbReference>
<organism evidence="2 3">
    <name type="scientific">Eumeta variegata</name>
    <name type="common">Bagworm moth</name>
    <name type="synonym">Eumeta japonica</name>
    <dbReference type="NCBI Taxonomy" id="151549"/>
    <lineage>
        <taxon>Eukaryota</taxon>
        <taxon>Metazoa</taxon>
        <taxon>Ecdysozoa</taxon>
        <taxon>Arthropoda</taxon>
        <taxon>Hexapoda</taxon>
        <taxon>Insecta</taxon>
        <taxon>Pterygota</taxon>
        <taxon>Neoptera</taxon>
        <taxon>Endopterygota</taxon>
        <taxon>Lepidoptera</taxon>
        <taxon>Glossata</taxon>
        <taxon>Ditrysia</taxon>
        <taxon>Tineoidea</taxon>
        <taxon>Psychidae</taxon>
        <taxon>Oiketicinae</taxon>
        <taxon>Eumeta</taxon>
    </lineage>
</organism>
<accession>A0A4C1WJ60</accession>
<evidence type="ECO:0000256" key="1">
    <source>
        <dbReference type="SAM" id="MobiDB-lite"/>
    </source>
</evidence>
<dbReference type="AlphaFoldDB" id="A0A4C1WJ60"/>
<feature type="compositionally biased region" description="Basic and acidic residues" evidence="1">
    <location>
        <begin position="14"/>
        <end position="23"/>
    </location>
</feature>